<dbReference type="PROSITE" id="PS50192">
    <property type="entry name" value="T_SNARE"/>
    <property type="match status" value="1"/>
</dbReference>
<dbReference type="EMBL" id="CP015056">
    <property type="protein sequence ID" value="QGN15681.1"/>
    <property type="molecule type" value="Genomic_DNA"/>
</dbReference>
<accession>A0ABX6EV21</accession>
<feature type="domain" description="PX" evidence="2">
    <location>
        <begin position="2"/>
        <end position="127"/>
    </location>
</feature>
<keyword evidence="4" id="KW-1185">Reference proteome</keyword>
<dbReference type="Gene3D" id="1.20.5.110">
    <property type="match status" value="1"/>
</dbReference>
<dbReference type="InterPro" id="IPR036871">
    <property type="entry name" value="PX_dom_sf"/>
</dbReference>
<dbReference type="SMART" id="SM00312">
    <property type="entry name" value="PX"/>
    <property type="match status" value="1"/>
</dbReference>
<evidence type="ECO:0000313" key="3">
    <source>
        <dbReference type="EMBL" id="QGN15681.1"/>
    </source>
</evidence>
<dbReference type="InterPro" id="IPR000727">
    <property type="entry name" value="T_SNARE_dom"/>
</dbReference>
<name>A0ABX6EV21_KLUMA</name>
<evidence type="ECO:0000259" key="2">
    <source>
        <dbReference type="PROSITE" id="PS50195"/>
    </source>
</evidence>
<sequence length="351" mass="41364">MSRGVKCEVSINDVSIVEKKYALYHIALKVVWSINDYSEYKCERRFSDFIQFKKQLEYECQAELPYDLPGRKLFWGRKGNSCDPDIIEERRLKLRQFLSDLLNDSFETKWRKSSVVSQFLNLPEGWYIKPSTYSRGDDKNIDTQNNIEEPFDTDEVNDPSKWLNVLRDCKSEFHNTGDDTRSIMRQRLVLSKLEKGLNFIEQNELVSRMECERRKQLLNTFKNDLNSRIQITSALGDHQGNINDLMPFNQQRSFEEPKISKGRRLGETKETENLGKQQLLQLQKDKIKEQDQQLYQLHEIVHRQKNISLALNQELEAQNELLDLFQDEATTSANKLRTANRNAVRFNQGQR</sequence>
<dbReference type="CDD" id="cd06897">
    <property type="entry name" value="PX_SNARE"/>
    <property type="match status" value="1"/>
</dbReference>
<dbReference type="CDD" id="cd15858">
    <property type="entry name" value="SNARE_VAM7"/>
    <property type="match status" value="1"/>
</dbReference>
<feature type="domain" description="T-SNARE coiled-coil homology" evidence="1">
    <location>
        <begin position="284"/>
        <end position="346"/>
    </location>
</feature>
<reference evidence="3 4" key="1">
    <citation type="submission" date="2016-03" db="EMBL/GenBank/DDBJ databases">
        <title>How can Kluyveromyces marxianus grow so fast - potential evolutionary course in Saccharomyces Complex revealed by comparative genomics.</title>
        <authorList>
            <person name="Mo W."/>
            <person name="Lu W."/>
            <person name="Yang X."/>
            <person name="Qi J."/>
            <person name="Lv H."/>
        </authorList>
    </citation>
    <scope>NUCLEOTIDE SEQUENCE [LARGE SCALE GENOMIC DNA]</scope>
    <source>
        <strain evidence="3 4">FIM1</strain>
    </source>
</reference>
<dbReference type="Proteomes" id="UP000422736">
    <property type="component" value="Chromosome 3"/>
</dbReference>
<dbReference type="SMART" id="SM00397">
    <property type="entry name" value="t_SNARE"/>
    <property type="match status" value="1"/>
</dbReference>
<dbReference type="PROSITE" id="PS50195">
    <property type="entry name" value="PX"/>
    <property type="match status" value="1"/>
</dbReference>
<proteinExistence type="predicted"/>
<evidence type="ECO:0000259" key="1">
    <source>
        <dbReference type="PROSITE" id="PS50192"/>
    </source>
</evidence>
<dbReference type="SUPFAM" id="SSF58038">
    <property type="entry name" value="SNARE fusion complex"/>
    <property type="match status" value="1"/>
</dbReference>
<dbReference type="InterPro" id="IPR001683">
    <property type="entry name" value="PX_dom"/>
</dbReference>
<protein>
    <submittedName>
        <fullName evidence="3">Vacuolar morphogenesis protein 7</fullName>
    </submittedName>
</protein>
<dbReference type="Gene3D" id="3.30.1520.10">
    <property type="entry name" value="Phox-like domain"/>
    <property type="match status" value="1"/>
</dbReference>
<dbReference type="Pfam" id="PF00787">
    <property type="entry name" value="PX"/>
    <property type="match status" value="1"/>
</dbReference>
<evidence type="ECO:0000313" key="4">
    <source>
        <dbReference type="Proteomes" id="UP000422736"/>
    </source>
</evidence>
<dbReference type="SUPFAM" id="SSF64268">
    <property type="entry name" value="PX domain"/>
    <property type="match status" value="1"/>
</dbReference>
<organism evidence="3 4">
    <name type="scientific">Kluyveromyces marxianus</name>
    <name type="common">Yeast</name>
    <name type="synonym">Candida kefyr</name>
    <dbReference type="NCBI Taxonomy" id="4911"/>
    <lineage>
        <taxon>Eukaryota</taxon>
        <taxon>Fungi</taxon>
        <taxon>Dikarya</taxon>
        <taxon>Ascomycota</taxon>
        <taxon>Saccharomycotina</taxon>
        <taxon>Saccharomycetes</taxon>
        <taxon>Saccharomycetales</taxon>
        <taxon>Saccharomycetaceae</taxon>
        <taxon>Kluyveromyces</taxon>
    </lineage>
</organism>
<gene>
    <name evidence="3" type="primary">VAM7</name>
    <name evidence="3" type="ORF">FIM1_2374</name>
</gene>